<dbReference type="EMBL" id="JBHTJP010000032">
    <property type="protein sequence ID" value="MFD0975722.1"/>
    <property type="molecule type" value="Genomic_DNA"/>
</dbReference>
<feature type="domain" description="Translocation and assembly module TamB C-terminal" evidence="6">
    <location>
        <begin position="999"/>
        <end position="1423"/>
    </location>
</feature>
<keyword evidence="3" id="KW-1133">Transmembrane helix</keyword>
<evidence type="ECO:0000256" key="5">
    <source>
        <dbReference type="SAM" id="MobiDB-lite"/>
    </source>
</evidence>
<keyword evidence="4" id="KW-0472">Membrane</keyword>
<sequence>MLALLLLFIILLIVFSIPAVQTSVARKITNSLRESKDVDITIGKVGITYGGKLDLRDVLIRDHHEDTLIYSQQVATSLTSFRSLLNNNPTLGSTNARNLQFYLKIYEGEDRDNLNIFLNKLKSEKKKEAGSFLLTIDDLEVLGGKFSYVNENASNPEFVIIDNLNLNASNFLLENSDIYVDIRKLSGLEKRGLEIDFLSTDFSYTKENMVLDNLELRTPESEVSMNIIFDTSKGFSDFANSVPVTANFKLARVSTNDLQPFYSEFGSDQKIEFSTELKGRLNEFTLSDLEMEGLDRTRLNGELTIENSMPGAEGRFSLHADLDELATNYYDLINLLPGLLREKLPSELQEFGNVQIRGDVLLSADLLNVKADLFSQLGTADVDLEMTNYSETSGASYKGKLVANNFNLGKLFNSPSFGTTSFDINFNGKGLTRESLNTEVRGSVSKLVYKDYAYNNLKLRGTLKAPVFNGNFISLDPNLRMEFNGLADFSRETYLYDFEASVGYADLNALNLVQRDSTAIFMGDVIMNMKGSNLNNVAGTILLLNTSYKNEGDSYVFRDLKVTSSFDGPVRTIEVVSPDVINGSVEGVFDIKEVPALVENAVGSLYTNYRPNKITTNQYLSFDFDIYNKIVEVFFPEITLAPNTRIRGSVESDESEFRLAFKSPEIKAFKNLFKEVNIQVDNSNPLFNTFVEIDSVSTGFYSVSDFNLINVTLNDTLFIRSEFRGGPKNDDEFNLNMYHTINENNNSVVGLQKSDIKFKESTWHLNEANNRSNRVIFDKGFQNVRVDSLVLSHQEEEIRLTGEMRDSTYKDFKMQFENVDLYKITPDIDKLAMGGIVNGNLNLLQQKGAYYPNTSLTIRDLVINDTPLGNLNLDVMGNKDLSFYNVNTTLRNKGLESLSAIGEIVVEKNASEIDLEVSLRNFDMSAFSPIGGEVITNIRGLVSGNADVTGNYKNPDISGRLRLKKAGLSIPYLKVDYAFEEDAVVNLTEQQFNFDDIELTDTKYGTKGNLDGVISHQNFQKWILGLNISTNRLLVLDTEQDEDALYYGTAFMGGNASIYGPTSELVIDVVGTTGRGTVFKIPISDTEAIGDNSFIHFLSPEEKAARLAGQEIELQEVKGLELNFDLDVTSDALVEIDVDGSILRGRGAGTLLIEINTLGKFNMWGDFIANSGEYIFNYGALQKRFAVRPGGSINWSGSPAQADLDMSAVYEAHANPAIILDNPGVSRRIPVDVVINLEGELVQPDISFDLEYPNVTSAVRSELEYKIGTSGNTEAQAFSLLALGQFYTPDVFGGNAGSALLGGVFQSASSGLFSSLLGDESGVFEVGLNYEQGSRTPEQSTADRFGVTLSTQISERVLINGQVGVPVGGVTETVIVGNIEIEFLLNEEGNLRAKIFNRENNIQYIGEELGFTQGVGLSYQVDFDTFKELIRKITDKQVSVSAREDEKEKEEPVENLAPDYIRFPGEDN</sequence>
<evidence type="ECO:0000256" key="4">
    <source>
        <dbReference type="ARBA" id="ARBA00023136"/>
    </source>
</evidence>
<dbReference type="PANTHER" id="PTHR36985:SF1">
    <property type="entry name" value="TRANSLOCATION AND ASSEMBLY MODULE SUBUNIT TAMB"/>
    <property type="match status" value="1"/>
</dbReference>
<proteinExistence type="predicted"/>
<evidence type="ECO:0000256" key="1">
    <source>
        <dbReference type="ARBA" id="ARBA00004167"/>
    </source>
</evidence>
<protein>
    <submittedName>
        <fullName evidence="7">Translocation/assembly module TamB domain-containing protein</fullName>
    </submittedName>
</protein>
<keyword evidence="8" id="KW-1185">Reference proteome</keyword>
<gene>
    <name evidence="7" type="ORF">ACFQ1G_02855</name>
</gene>
<accession>A0ABW3IDM5</accession>
<comment type="subcellular location">
    <subcellularLocation>
        <location evidence="1">Membrane</location>
        <topology evidence="1">Single-pass membrane protein</topology>
    </subcellularLocation>
</comment>
<evidence type="ECO:0000259" key="6">
    <source>
        <dbReference type="Pfam" id="PF04357"/>
    </source>
</evidence>
<feature type="region of interest" description="Disordered" evidence="5">
    <location>
        <begin position="1440"/>
        <end position="1468"/>
    </location>
</feature>
<reference evidence="8" key="1">
    <citation type="journal article" date="2019" name="Int. J. Syst. Evol. Microbiol.">
        <title>The Global Catalogue of Microorganisms (GCM) 10K type strain sequencing project: providing services to taxonomists for standard genome sequencing and annotation.</title>
        <authorList>
            <consortium name="The Broad Institute Genomics Platform"/>
            <consortium name="The Broad Institute Genome Sequencing Center for Infectious Disease"/>
            <person name="Wu L."/>
            <person name="Ma J."/>
        </authorList>
    </citation>
    <scope>NUCLEOTIDE SEQUENCE [LARGE SCALE GENOMIC DNA]</scope>
    <source>
        <strain evidence="8">CCUG 60898</strain>
    </source>
</reference>
<organism evidence="7 8">
    <name type="scientific">Salinimicrobium gaetbulicola</name>
    <dbReference type="NCBI Taxonomy" id="999702"/>
    <lineage>
        <taxon>Bacteria</taxon>
        <taxon>Pseudomonadati</taxon>
        <taxon>Bacteroidota</taxon>
        <taxon>Flavobacteriia</taxon>
        <taxon>Flavobacteriales</taxon>
        <taxon>Flavobacteriaceae</taxon>
        <taxon>Salinimicrobium</taxon>
    </lineage>
</organism>
<comment type="caution">
    <text evidence="7">The sequence shown here is derived from an EMBL/GenBank/DDBJ whole genome shotgun (WGS) entry which is preliminary data.</text>
</comment>
<feature type="compositionally biased region" description="Basic and acidic residues" evidence="5">
    <location>
        <begin position="1442"/>
        <end position="1452"/>
    </location>
</feature>
<name>A0ABW3IDM5_9FLAO</name>
<dbReference type="Proteomes" id="UP001597100">
    <property type="component" value="Unassembled WGS sequence"/>
</dbReference>
<evidence type="ECO:0000313" key="7">
    <source>
        <dbReference type="EMBL" id="MFD0975722.1"/>
    </source>
</evidence>
<evidence type="ECO:0000256" key="3">
    <source>
        <dbReference type="ARBA" id="ARBA00022989"/>
    </source>
</evidence>
<dbReference type="PANTHER" id="PTHR36985">
    <property type="entry name" value="TRANSLOCATION AND ASSEMBLY MODULE SUBUNIT TAMB"/>
    <property type="match status" value="1"/>
</dbReference>
<evidence type="ECO:0000313" key="8">
    <source>
        <dbReference type="Proteomes" id="UP001597100"/>
    </source>
</evidence>
<keyword evidence="2" id="KW-0812">Transmembrane</keyword>
<dbReference type="RefSeq" id="WP_380736762.1">
    <property type="nucleotide sequence ID" value="NZ_JBHTJP010000032.1"/>
</dbReference>
<evidence type="ECO:0000256" key="2">
    <source>
        <dbReference type="ARBA" id="ARBA00022692"/>
    </source>
</evidence>
<dbReference type="Pfam" id="PF04357">
    <property type="entry name" value="TamB"/>
    <property type="match status" value="1"/>
</dbReference>
<dbReference type="InterPro" id="IPR007452">
    <property type="entry name" value="TamB_C"/>
</dbReference>